<protein>
    <recommendedName>
        <fullName evidence="2">Antitoxin ParD</fullName>
    </recommendedName>
</protein>
<feature type="region of interest" description="Disordered" evidence="5">
    <location>
        <begin position="1"/>
        <end position="27"/>
    </location>
</feature>
<name>A0A7G9A9Q9_ECOLX</name>
<reference evidence="6" key="1">
    <citation type="submission" date="2020-03" db="EMBL/GenBank/DDBJ databases">
        <title>Comparative analysis of multidrug resistant Escherichia coli ST216 isolates from silver gulls in Australia.</title>
        <authorList>
            <person name="Tarabai H."/>
            <person name="Wyrsch E.R."/>
            <person name="Bitar I."/>
            <person name="Djordjevic S.P."/>
            <person name="Dolejska M."/>
        </authorList>
    </citation>
    <scope>NUCLEOTIDE SEQUENCE</scope>
    <source>
        <strain evidence="6">CE1681</strain>
        <plasmid evidence="6">pCE1681-D</plasmid>
    </source>
</reference>
<dbReference type="Gene3D" id="6.10.10.120">
    <property type="entry name" value="Antitoxin ParD1-like"/>
    <property type="match status" value="1"/>
</dbReference>
<dbReference type="GO" id="GO:0006355">
    <property type="term" value="P:regulation of DNA-templated transcription"/>
    <property type="evidence" value="ECO:0007669"/>
    <property type="project" value="InterPro"/>
</dbReference>
<accession>A0A7G9A9Q9</accession>
<dbReference type="PANTHER" id="PTHR36582">
    <property type="entry name" value="ANTITOXIN PARD"/>
    <property type="match status" value="1"/>
</dbReference>
<comment type="function">
    <text evidence="4">Antitoxin component of a type II toxin-antitoxin (TA) system. Neutralizes the effect of toxin ParE.</text>
</comment>
<proteinExistence type="inferred from homology"/>
<dbReference type="PANTHER" id="PTHR36582:SF2">
    <property type="entry name" value="ANTITOXIN PARD"/>
    <property type="match status" value="1"/>
</dbReference>
<evidence type="ECO:0000256" key="2">
    <source>
        <dbReference type="ARBA" id="ARBA00017940"/>
    </source>
</evidence>
<dbReference type="EMBL" id="MT180433">
    <property type="protein sequence ID" value="QNL33488.1"/>
    <property type="molecule type" value="Genomic_DNA"/>
</dbReference>
<evidence type="ECO:0000256" key="4">
    <source>
        <dbReference type="ARBA" id="ARBA00037106"/>
    </source>
</evidence>
<dbReference type="InterPro" id="IPR010985">
    <property type="entry name" value="Ribbon_hlx_hlx"/>
</dbReference>
<geneLocation type="plasmid" evidence="6">
    <name>pCE1681-D</name>
</geneLocation>
<comment type="similarity">
    <text evidence="1">Belongs to the ParD antitoxin family.</text>
</comment>
<evidence type="ECO:0000256" key="3">
    <source>
        <dbReference type="ARBA" id="ARBA00022649"/>
    </source>
</evidence>
<dbReference type="AlphaFoldDB" id="A0A7G9A9Q9"/>
<organism evidence="6">
    <name type="scientific">Escherichia coli</name>
    <dbReference type="NCBI Taxonomy" id="562"/>
    <lineage>
        <taxon>Bacteria</taxon>
        <taxon>Pseudomonadati</taxon>
        <taxon>Pseudomonadota</taxon>
        <taxon>Gammaproteobacteria</taxon>
        <taxon>Enterobacterales</taxon>
        <taxon>Enterobacteriaceae</taxon>
        <taxon>Escherichia</taxon>
    </lineage>
</organism>
<evidence type="ECO:0000313" key="6">
    <source>
        <dbReference type="EMBL" id="QNL33488.1"/>
    </source>
</evidence>
<keyword evidence="6" id="KW-0614">Plasmid</keyword>
<evidence type="ECO:0000256" key="1">
    <source>
        <dbReference type="ARBA" id="ARBA00008580"/>
    </source>
</evidence>
<keyword evidence="3" id="KW-1277">Toxin-antitoxin system</keyword>
<dbReference type="NCBIfam" id="TIGR02606">
    <property type="entry name" value="antidote_CC2985"/>
    <property type="match status" value="1"/>
</dbReference>
<dbReference type="InterPro" id="IPR022789">
    <property type="entry name" value="ParD"/>
</dbReference>
<dbReference type="InterPro" id="IPR038296">
    <property type="entry name" value="ParD_sf"/>
</dbReference>
<dbReference type="SUPFAM" id="SSF47598">
    <property type="entry name" value="Ribbon-helix-helix"/>
    <property type="match status" value="1"/>
</dbReference>
<evidence type="ECO:0000256" key="5">
    <source>
        <dbReference type="SAM" id="MobiDB-lite"/>
    </source>
</evidence>
<dbReference type="Pfam" id="PF03693">
    <property type="entry name" value="ParD_antitoxin"/>
    <property type="match status" value="1"/>
</dbReference>
<dbReference type="CDD" id="cd22231">
    <property type="entry name" value="RHH_NikR_HicB-like"/>
    <property type="match status" value="1"/>
</dbReference>
<sequence>MAAPVRHGRYAPQKTLSSTSGLSRRHGVNETQCSEKALFALTYFIAKSKLKNQSGRKGAKSVWVYSLTPGASIPIIVLIVNTGGVMARTTSVTIGEQLDSFISRLIDSGRYGSASEVMRSALRLLEQQETNDEVIRQAVIAGLESGESSLSLRDIAAQRKLRHRV</sequence>